<dbReference type="PIRSF" id="PIRSF033905">
    <property type="entry name" value="UCP033905"/>
    <property type="match status" value="1"/>
</dbReference>
<dbReference type="AlphaFoldDB" id="A0A3B0C0G8"/>
<proteinExistence type="predicted"/>
<gene>
    <name evidence="1" type="ORF">D7Z94_13185</name>
</gene>
<evidence type="ECO:0000313" key="2">
    <source>
        <dbReference type="Proteomes" id="UP000276603"/>
    </source>
</evidence>
<evidence type="ECO:0000313" key="1">
    <source>
        <dbReference type="EMBL" id="RKN79275.1"/>
    </source>
</evidence>
<reference evidence="1 2" key="1">
    <citation type="submission" date="2018-10" db="EMBL/GenBank/DDBJ databases">
        <title>Ulvibacterium marinum gen. nov., sp. nov., a novel marine bacterium of the family Flavobacteriaceae, isolated from a culture of the green alga Ulva prolifera.</title>
        <authorList>
            <person name="Zhang Z."/>
        </authorList>
    </citation>
    <scope>NUCLEOTIDE SEQUENCE [LARGE SCALE GENOMIC DNA]</scope>
    <source>
        <strain evidence="1 2">CCMM003</strain>
    </source>
</reference>
<dbReference type="NCBIfam" id="NF040903">
    <property type="entry name" value="GguC"/>
    <property type="match status" value="1"/>
</dbReference>
<name>A0A3B0C0G8_9FLAO</name>
<accession>A0A3B0C0G8</accession>
<keyword evidence="2" id="KW-1185">Reference proteome</keyword>
<dbReference type="GO" id="GO:0003824">
    <property type="term" value="F:catalytic activity"/>
    <property type="evidence" value="ECO:0007669"/>
    <property type="project" value="InterPro"/>
</dbReference>
<dbReference type="RefSeq" id="WP_120712086.1">
    <property type="nucleotide sequence ID" value="NZ_RBCJ01000003.1"/>
</dbReference>
<dbReference type="InterPro" id="IPR009645">
    <property type="entry name" value="GguC"/>
</dbReference>
<organism evidence="1 2">
    <name type="scientific">Ulvibacterium marinum</name>
    <dbReference type="NCBI Taxonomy" id="2419782"/>
    <lineage>
        <taxon>Bacteria</taxon>
        <taxon>Pseudomonadati</taxon>
        <taxon>Bacteroidota</taxon>
        <taxon>Flavobacteriia</taxon>
        <taxon>Flavobacteriales</taxon>
        <taxon>Flavobacteriaceae</taxon>
        <taxon>Ulvibacterium</taxon>
    </lineage>
</organism>
<protein>
    <submittedName>
        <fullName evidence="1">GguC protein</fullName>
    </submittedName>
</protein>
<dbReference type="OrthoDB" id="108649at2"/>
<dbReference type="Proteomes" id="UP000276603">
    <property type="component" value="Unassembled WGS sequence"/>
</dbReference>
<sequence length="333" mass="37942">MRLVQLIHKRHGRKVALVEEPKLRLVSGYESVYELVVKAIPDGGSLKNLVIQNLTESELDYDAIYKGSSDWDLLPSFDHPIDPSKLMLSGTGLTHKASAENRQKMHEAIEEKELTDSMRMYLWGVDKGHPKKEEIGVQPEWFYKGNGSILMPHGAPLEIPSYGLDGGEEPEIAGVYFNDMEGNPWRVGFTTANEFSDHIMERKNYLYLAPSKIRNCSIGPELIITSTFQNIQGKVSIFRNDKVLWEKSIHTGEKNMAHSLENLEHHHFKYSNHRLPDHAHIHFFGADAFSFGEQITLEENDIMEVGWEGMGRPLRNPLVQNKKSEKQVRIGVL</sequence>
<dbReference type="InterPro" id="IPR036663">
    <property type="entry name" value="Fumarylacetoacetase_C_sf"/>
</dbReference>
<comment type="caution">
    <text evidence="1">The sequence shown here is derived from an EMBL/GenBank/DDBJ whole genome shotgun (WGS) entry which is preliminary data.</text>
</comment>
<dbReference type="EMBL" id="RBCJ01000003">
    <property type="protein sequence ID" value="RKN79275.1"/>
    <property type="molecule type" value="Genomic_DNA"/>
</dbReference>
<dbReference type="Gene3D" id="3.90.850.10">
    <property type="entry name" value="Fumarylacetoacetase-like, C-terminal domain"/>
    <property type="match status" value="1"/>
</dbReference>
<dbReference type="SUPFAM" id="SSF56529">
    <property type="entry name" value="FAH"/>
    <property type="match status" value="1"/>
</dbReference>